<dbReference type="InterPro" id="IPR011050">
    <property type="entry name" value="Pectin_lyase_fold/virulence"/>
</dbReference>
<keyword evidence="3" id="KW-1185">Reference proteome</keyword>
<dbReference type="InterPro" id="IPR012334">
    <property type="entry name" value="Pectin_lyas_fold"/>
</dbReference>
<keyword evidence="1" id="KW-0732">Signal</keyword>
<organism evidence="2 3">
    <name type="scientific">Chitinophaga defluvii</name>
    <dbReference type="NCBI Taxonomy" id="3163343"/>
    <lineage>
        <taxon>Bacteria</taxon>
        <taxon>Pseudomonadati</taxon>
        <taxon>Bacteroidota</taxon>
        <taxon>Chitinophagia</taxon>
        <taxon>Chitinophagales</taxon>
        <taxon>Chitinophagaceae</taxon>
        <taxon>Chitinophaga</taxon>
    </lineage>
</organism>
<comment type="caution">
    <text evidence="2">The sequence shown here is derived from an EMBL/GenBank/DDBJ whole genome shotgun (WGS) entry which is preliminary data.</text>
</comment>
<name>A0ABV2T0P1_9BACT</name>
<dbReference type="Proteomes" id="UP001549749">
    <property type="component" value="Unassembled WGS sequence"/>
</dbReference>
<reference evidence="2 3" key="1">
    <citation type="submission" date="2024-06" db="EMBL/GenBank/DDBJ databases">
        <title>Chitinophaga defluvii sp. nov., isolated from municipal sewage.</title>
        <authorList>
            <person name="Zhang L."/>
        </authorList>
    </citation>
    <scope>NUCLEOTIDE SEQUENCE [LARGE SCALE GENOMIC DNA]</scope>
    <source>
        <strain evidence="2 3">H8</strain>
    </source>
</reference>
<dbReference type="SMART" id="SM00710">
    <property type="entry name" value="PbH1"/>
    <property type="match status" value="5"/>
</dbReference>
<evidence type="ECO:0000313" key="2">
    <source>
        <dbReference type="EMBL" id="MET6996591.1"/>
    </source>
</evidence>
<sequence length="667" mass="73864">MRNLAAILFIFFNVSSTLATSYTLPSDKRNDSIRIVLKDASIPEIEKALADLKASGKFGVLEIVEGKYQLDDPIIIRQSNLKLILGNNCTFRLSEKAKSNNVRSLFVFIGEITPEIAEVTNRVSIGDKQLSVTNAKLFKKGDYIQIKSDELLSYARAYYNKVDIVRIDSVLDNKLYISPTSIEFNLETAEQSASRIFKGKVYKIKNTGSTDFTKFGAAGNTENLIFKATADSDPNSCGSGTIKQVSKIYINKLAFVENVSISGNGILDGELISGNISEKVKSITPLGNNTYRLKFAQPINKQVKSKSTLYIGNRTMADAAPKERGIVDTVLNEGRDIIVKNNNFQIKKGNIKFYQSAISGIVVQYGRNISIEGIKLMNFSDKFLMIDKCVNVNVQNVNFSANAFSEIGNYGCYFSESKDCIIKNCYVSTKSWAGIDGNLAINLRIENNIIDNSGISPHSGYNVLIKDNLLVNSSIFIRTIKTVAVGNSIFNQYNVNNFGIRLDESATIGPTTINNNYILFDVAPNDNQNAFGIYFSGGTTNLDKKTEKFIKRLTVDNNYIGNASIGISLFSSKTQNNVLSSDINISRNEFINCSKKSIWLNNSENPKIESNICFTNNKLRNLIFSVANNVGVVKAVDKSIIYQVKTGDKLDLKSPELQVAKCKEDIR</sequence>
<proteinExistence type="predicted"/>
<protein>
    <submittedName>
        <fullName evidence="2">Right-handed parallel beta-helix repeat-containing protein</fullName>
    </submittedName>
</protein>
<dbReference type="EMBL" id="JBEXAC010000001">
    <property type="protein sequence ID" value="MET6996591.1"/>
    <property type="molecule type" value="Genomic_DNA"/>
</dbReference>
<dbReference type="SUPFAM" id="SSF51126">
    <property type="entry name" value="Pectin lyase-like"/>
    <property type="match status" value="1"/>
</dbReference>
<accession>A0ABV2T0P1</accession>
<dbReference type="RefSeq" id="WP_354659233.1">
    <property type="nucleotide sequence ID" value="NZ_JBEXAC010000001.1"/>
</dbReference>
<gene>
    <name evidence="2" type="ORF">ABR189_04400</name>
</gene>
<dbReference type="InterPro" id="IPR006626">
    <property type="entry name" value="PbH1"/>
</dbReference>
<feature type="signal peptide" evidence="1">
    <location>
        <begin position="1"/>
        <end position="19"/>
    </location>
</feature>
<feature type="chain" id="PRO_5047104616" evidence="1">
    <location>
        <begin position="20"/>
        <end position="667"/>
    </location>
</feature>
<evidence type="ECO:0000256" key="1">
    <source>
        <dbReference type="SAM" id="SignalP"/>
    </source>
</evidence>
<evidence type="ECO:0000313" key="3">
    <source>
        <dbReference type="Proteomes" id="UP001549749"/>
    </source>
</evidence>
<dbReference type="Gene3D" id="2.160.20.10">
    <property type="entry name" value="Single-stranded right-handed beta-helix, Pectin lyase-like"/>
    <property type="match status" value="1"/>
</dbReference>